<evidence type="ECO:0000256" key="16">
    <source>
        <dbReference type="ARBA" id="ARBA00023145"/>
    </source>
</evidence>
<comment type="subunit">
    <text evidence="19">Homodimer. The monomeric form is inactive while the homodimer is active.</text>
</comment>
<evidence type="ECO:0000256" key="2">
    <source>
        <dbReference type="ARBA" id="ARBA00004371"/>
    </source>
</evidence>
<feature type="domain" description="Peptidase M28" evidence="22">
    <location>
        <begin position="310"/>
        <end position="515"/>
    </location>
</feature>
<proteinExistence type="predicted"/>
<dbReference type="SUPFAM" id="SSF53187">
    <property type="entry name" value="Zn-dependent exopeptidases"/>
    <property type="match status" value="1"/>
</dbReference>
<evidence type="ECO:0000256" key="5">
    <source>
        <dbReference type="ARBA" id="ARBA00014116"/>
    </source>
</evidence>
<name>A0A1T5LES5_9BACT</name>
<keyword evidence="6" id="KW-0964">Secreted</keyword>
<keyword evidence="11" id="KW-0378">Hydrolase</keyword>
<feature type="chain" id="PRO_5013295827" description="Carboxypeptidase Q" evidence="21">
    <location>
        <begin position="24"/>
        <end position="530"/>
    </location>
</feature>
<evidence type="ECO:0000256" key="15">
    <source>
        <dbReference type="ARBA" id="ARBA00023049"/>
    </source>
</evidence>
<gene>
    <name evidence="23" type="ORF">SAMN05660236_3082</name>
</gene>
<evidence type="ECO:0000313" key="23">
    <source>
        <dbReference type="EMBL" id="SKC74493.1"/>
    </source>
</evidence>
<keyword evidence="13" id="KW-0862">Zinc</keyword>
<sequence>MIKRFLHPFTVLLALLFPGIVFAQQTEKIDTAIVSKIKDEGMNRSKVMDILSMLTDIHGPRLTNSPGYKKAADYAKSSLESWGVQNVHFDTWEEDFGRGWQLKKFSLQNLGPVYFPVIAYPKAWTPGVKGAVAAEAVYLDIKKEEDLNQYKGKLKGKIVLFSLPTPVKPGFKPDATRLNDSTLLQMSNADISESFGGRRFQAPTEPQRLAYLKWDLCQKEGAIAVLEASPSARLEDGTVTVSAATVPYPAETPFSKRVSSYKANAPKILPQVVVAAEHYNRMVRQIQKGQTVKLELTLETEFTPSAPGYNVIGEIQGTDLKDEVVMIGAHLDSWHSGTGTTDNAAGSAVMMEAMRILKSLGVTPKRTIRIGLWGGEEQGLLGSKSYVKRTYGERLDKAFPYDSIQLKPGAEKFSVYLNMDNGTGKFRGVYLQGNDKVRPIFRNWMKPFNKMGASTLTLQNTGGTDHLSFDAIGLPGFQFIQDPIEYSTRTHHTSMDLYDKAVEPDLKHNATMIAVFAWMAANRDELIPRK</sequence>
<dbReference type="GO" id="GO:0006508">
    <property type="term" value="P:proteolysis"/>
    <property type="evidence" value="ECO:0007669"/>
    <property type="project" value="UniProtKB-KW"/>
</dbReference>
<keyword evidence="10 21" id="KW-0732">Signal</keyword>
<evidence type="ECO:0000256" key="13">
    <source>
        <dbReference type="ARBA" id="ARBA00022833"/>
    </source>
</evidence>
<evidence type="ECO:0000256" key="7">
    <source>
        <dbReference type="ARBA" id="ARBA00022645"/>
    </source>
</evidence>
<dbReference type="STRING" id="688867.SAMN05660236_3082"/>
<keyword evidence="8" id="KW-0645">Protease</keyword>
<evidence type="ECO:0000256" key="3">
    <source>
        <dbReference type="ARBA" id="ARBA00004555"/>
    </source>
</evidence>
<evidence type="ECO:0000256" key="4">
    <source>
        <dbReference type="ARBA" id="ARBA00004613"/>
    </source>
</evidence>
<evidence type="ECO:0000256" key="14">
    <source>
        <dbReference type="ARBA" id="ARBA00023034"/>
    </source>
</evidence>
<evidence type="ECO:0000256" key="10">
    <source>
        <dbReference type="ARBA" id="ARBA00022729"/>
    </source>
</evidence>
<evidence type="ECO:0000259" key="22">
    <source>
        <dbReference type="Pfam" id="PF04389"/>
    </source>
</evidence>
<dbReference type="InterPro" id="IPR039866">
    <property type="entry name" value="CPQ"/>
</dbReference>
<dbReference type="GO" id="GO:0004180">
    <property type="term" value="F:carboxypeptidase activity"/>
    <property type="evidence" value="ECO:0007669"/>
    <property type="project" value="UniProtKB-KW"/>
</dbReference>
<reference evidence="23 24" key="1">
    <citation type="submission" date="2017-02" db="EMBL/GenBank/DDBJ databases">
        <authorList>
            <person name="Peterson S.W."/>
        </authorList>
    </citation>
    <scope>NUCLEOTIDE SEQUENCE [LARGE SCALE GENOMIC DNA]</scope>
    <source>
        <strain evidence="23 24">DSM 25262</strain>
    </source>
</reference>
<keyword evidence="14" id="KW-0333">Golgi apparatus</keyword>
<evidence type="ECO:0000256" key="18">
    <source>
        <dbReference type="ARBA" id="ARBA00023228"/>
    </source>
</evidence>
<keyword evidence="24" id="KW-1185">Reference proteome</keyword>
<evidence type="ECO:0000313" key="24">
    <source>
        <dbReference type="Proteomes" id="UP000190961"/>
    </source>
</evidence>
<dbReference type="Proteomes" id="UP000190961">
    <property type="component" value="Unassembled WGS sequence"/>
</dbReference>
<feature type="signal peptide" evidence="21">
    <location>
        <begin position="1"/>
        <end position="23"/>
    </location>
</feature>
<keyword evidence="15" id="KW-0482">Metalloprotease</keyword>
<dbReference type="Pfam" id="PF04389">
    <property type="entry name" value="Peptidase_M28"/>
    <property type="match status" value="1"/>
</dbReference>
<dbReference type="RefSeq" id="WP_079687637.1">
    <property type="nucleotide sequence ID" value="NZ_FUZU01000002.1"/>
</dbReference>
<evidence type="ECO:0000256" key="11">
    <source>
        <dbReference type="ARBA" id="ARBA00022801"/>
    </source>
</evidence>
<keyword evidence="18" id="KW-0458">Lysosome</keyword>
<evidence type="ECO:0000256" key="12">
    <source>
        <dbReference type="ARBA" id="ARBA00022824"/>
    </source>
</evidence>
<evidence type="ECO:0000256" key="6">
    <source>
        <dbReference type="ARBA" id="ARBA00022525"/>
    </source>
</evidence>
<keyword evidence="9" id="KW-0479">Metal-binding</keyword>
<dbReference type="GO" id="GO:0070573">
    <property type="term" value="F:metallodipeptidase activity"/>
    <property type="evidence" value="ECO:0007669"/>
    <property type="project" value="InterPro"/>
</dbReference>
<keyword evidence="7" id="KW-0121">Carboxypeptidase</keyword>
<evidence type="ECO:0000256" key="1">
    <source>
        <dbReference type="ARBA" id="ARBA00004240"/>
    </source>
</evidence>
<dbReference type="PANTHER" id="PTHR12053">
    <property type="entry name" value="PROTEASE FAMILY M28 PLASMA GLUTAMATE CARBOXYPEPTIDASE-RELATED"/>
    <property type="match status" value="1"/>
</dbReference>
<evidence type="ECO:0000256" key="19">
    <source>
        <dbReference type="ARBA" id="ARBA00025833"/>
    </source>
</evidence>
<keyword evidence="17" id="KW-0325">Glycoprotein</keyword>
<evidence type="ECO:0000256" key="20">
    <source>
        <dbReference type="ARBA" id="ARBA00033328"/>
    </source>
</evidence>
<dbReference type="InterPro" id="IPR007484">
    <property type="entry name" value="Peptidase_M28"/>
</dbReference>
<dbReference type="GO" id="GO:0005764">
    <property type="term" value="C:lysosome"/>
    <property type="evidence" value="ECO:0007669"/>
    <property type="project" value="UniProtKB-SubCell"/>
</dbReference>
<dbReference type="PANTHER" id="PTHR12053:SF3">
    <property type="entry name" value="CARBOXYPEPTIDASE Q"/>
    <property type="match status" value="1"/>
</dbReference>
<keyword evidence="12" id="KW-0256">Endoplasmic reticulum</keyword>
<dbReference type="AlphaFoldDB" id="A0A1T5LES5"/>
<comment type="subcellular location">
    <subcellularLocation>
        <location evidence="1">Endoplasmic reticulum</location>
    </subcellularLocation>
    <subcellularLocation>
        <location evidence="3">Golgi apparatus</location>
    </subcellularLocation>
    <subcellularLocation>
        <location evidence="2">Lysosome</location>
    </subcellularLocation>
    <subcellularLocation>
        <location evidence="4">Secreted</location>
    </subcellularLocation>
</comment>
<dbReference type="GO" id="GO:0046872">
    <property type="term" value="F:metal ion binding"/>
    <property type="evidence" value="ECO:0007669"/>
    <property type="project" value="UniProtKB-KW"/>
</dbReference>
<keyword evidence="16" id="KW-0865">Zymogen</keyword>
<evidence type="ECO:0000256" key="9">
    <source>
        <dbReference type="ARBA" id="ARBA00022723"/>
    </source>
</evidence>
<evidence type="ECO:0000256" key="21">
    <source>
        <dbReference type="SAM" id="SignalP"/>
    </source>
</evidence>
<accession>A0A1T5LES5</accession>
<organism evidence="23 24">
    <name type="scientific">Ohtaekwangia koreensis</name>
    <dbReference type="NCBI Taxonomy" id="688867"/>
    <lineage>
        <taxon>Bacteria</taxon>
        <taxon>Pseudomonadati</taxon>
        <taxon>Bacteroidota</taxon>
        <taxon>Cytophagia</taxon>
        <taxon>Cytophagales</taxon>
        <taxon>Fulvivirgaceae</taxon>
        <taxon>Ohtaekwangia</taxon>
    </lineage>
</organism>
<dbReference type="EMBL" id="FUZU01000002">
    <property type="protein sequence ID" value="SKC74493.1"/>
    <property type="molecule type" value="Genomic_DNA"/>
</dbReference>
<dbReference type="OrthoDB" id="9769665at2"/>
<evidence type="ECO:0000256" key="8">
    <source>
        <dbReference type="ARBA" id="ARBA00022670"/>
    </source>
</evidence>
<protein>
    <recommendedName>
        <fullName evidence="5">Carboxypeptidase Q</fullName>
    </recommendedName>
    <alternativeName>
        <fullName evidence="20">Plasma glutamate carboxypeptidase</fullName>
    </alternativeName>
</protein>
<dbReference type="Gene3D" id="3.40.630.10">
    <property type="entry name" value="Zn peptidases"/>
    <property type="match status" value="2"/>
</dbReference>
<evidence type="ECO:0000256" key="17">
    <source>
        <dbReference type="ARBA" id="ARBA00023180"/>
    </source>
</evidence>
<dbReference type="GO" id="GO:0005576">
    <property type="term" value="C:extracellular region"/>
    <property type="evidence" value="ECO:0007669"/>
    <property type="project" value="UniProtKB-SubCell"/>
</dbReference>